<keyword evidence="4" id="KW-1185">Reference proteome</keyword>
<dbReference type="InterPro" id="IPR020287">
    <property type="entry name" value="Tail_sheath_C"/>
</dbReference>
<dbReference type="Pfam" id="PF17482">
    <property type="entry name" value="Phage_sheath_1C"/>
    <property type="match status" value="1"/>
</dbReference>
<evidence type="ECO:0000313" key="4">
    <source>
        <dbReference type="Proteomes" id="UP000223913"/>
    </source>
</evidence>
<feature type="domain" description="Tail sheath protein C-terminal" evidence="2">
    <location>
        <begin position="593"/>
        <end position="696"/>
    </location>
</feature>
<dbReference type="InterPro" id="IPR052042">
    <property type="entry name" value="Tail_sheath_structural"/>
</dbReference>
<protein>
    <recommendedName>
        <fullName evidence="2">Tail sheath protein C-terminal domain-containing protein</fullName>
    </recommendedName>
</protein>
<dbReference type="EMBL" id="PDUD01000043">
    <property type="protein sequence ID" value="PHN02216.1"/>
    <property type="molecule type" value="Genomic_DNA"/>
</dbReference>
<dbReference type="Proteomes" id="UP000223913">
    <property type="component" value="Unassembled WGS sequence"/>
</dbReference>
<gene>
    <name evidence="3" type="ORF">CRP01_33315</name>
</gene>
<dbReference type="AlphaFoldDB" id="A0A2D0N1H2"/>
<comment type="caution">
    <text evidence="3">The sequence shown here is derived from an EMBL/GenBank/DDBJ whole genome shotgun (WGS) entry which is preliminary data.</text>
</comment>
<evidence type="ECO:0000313" key="3">
    <source>
        <dbReference type="EMBL" id="PHN02216.1"/>
    </source>
</evidence>
<evidence type="ECO:0000259" key="2">
    <source>
        <dbReference type="Pfam" id="PF17482"/>
    </source>
</evidence>
<sequence>MMNANNPMTPGVYTVEKNAFPPSIAQVPTAIPAFIGYTEKAERNGKSLINQPLLINSLSEYNRYFGGAPEYQFPINLVPKPADGSMIPPGSYDFTVSGKYYKIGPAKVGLFYMYNSLRLFYLNGGGPAYIVSVGTYLQPTYNDNKELVLEAEPADRDKMLAGLELLPLIQFPKPTMIIMPDALSLNEAEDCYVLQQQMISQAGSLRDRVALLDIYEGWLSPDDPASVISNFRNNMGVNNLSYAIAYYPWLECAVVDASELTYANIYKPIDADKADPNLTDISSIIVGEPLLASLDQLTSDLNNLQEHLLITSPLTFTGATSATVYPSWSAAFNGSPAVDPKVIITDQSTVLANMYQLIFDLGNTGILSTKDGAANKLKSNDLKNNIALLSNPKGTLASTMTLLAALESKFPSSAAGSAISDKLTTWGIPVPATPVDPYVFKADVKEADKPKLAFNIAEPLYKNAFAQLLKALNGIISSASSLLMQYNTALETKNNYYQNIMAAIANQVNILPPTGAIAGVYTTVDNTEGVWQAPANRNINSVVAPMVSINDDQQAPLNVDALAGKSINVIRSFYGRGPAIIWGARTMDGNSLDWKYINVRRLLIMVEQSVANAAFSLVFEPNAASTWTLCESMISNFLHNLWSEGALQGASPADAYSVQVGLGKTMTALDILEGIMRVQVKLAVVRPAEFIIITYEQQMATS</sequence>
<dbReference type="Gene3D" id="3.40.50.11780">
    <property type="match status" value="2"/>
</dbReference>
<dbReference type="PANTHER" id="PTHR35861">
    <property type="match status" value="1"/>
</dbReference>
<reference evidence="3 4" key="1">
    <citation type="submission" date="2017-10" db="EMBL/GenBank/DDBJ databases">
        <title>The draft genome sequence of Lewinella nigricans NBRC 102662.</title>
        <authorList>
            <person name="Wang K."/>
        </authorList>
    </citation>
    <scope>NUCLEOTIDE SEQUENCE [LARGE SCALE GENOMIC DNA]</scope>
    <source>
        <strain evidence="3 4">NBRC 102662</strain>
    </source>
</reference>
<proteinExistence type="inferred from homology"/>
<comment type="similarity">
    <text evidence="1">Belongs to the myoviridae tail sheath protein family.</text>
</comment>
<dbReference type="RefSeq" id="WP_143473647.1">
    <property type="nucleotide sequence ID" value="NZ_PDUD01000043.1"/>
</dbReference>
<dbReference type="OrthoDB" id="9767864at2"/>
<name>A0A2D0N1H2_FLAN2</name>
<organism evidence="3 4">
    <name type="scientific">Flavilitoribacter nigricans (strain ATCC 23147 / DSM 23189 / NBRC 102662 / NCIMB 1420 / SS-2)</name>
    <name type="common">Lewinella nigricans</name>
    <dbReference type="NCBI Taxonomy" id="1122177"/>
    <lineage>
        <taxon>Bacteria</taxon>
        <taxon>Pseudomonadati</taxon>
        <taxon>Bacteroidota</taxon>
        <taxon>Saprospiria</taxon>
        <taxon>Saprospirales</taxon>
        <taxon>Lewinellaceae</taxon>
        <taxon>Flavilitoribacter</taxon>
    </lineage>
</organism>
<dbReference type="PANTHER" id="PTHR35861:SF1">
    <property type="entry name" value="PHAGE TAIL SHEATH PROTEIN"/>
    <property type="match status" value="1"/>
</dbReference>
<accession>A0A2D0N1H2</accession>
<evidence type="ECO:0000256" key="1">
    <source>
        <dbReference type="ARBA" id="ARBA00008005"/>
    </source>
</evidence>